<dbReference type="PANTHER" id="PTHR22912:SF151">
    <property type="entry name" value="DIHYDROLIPOYL DEHYDROGENASE, MITOCHONDRIAL"/>
    <property type="match status" value="1"/>
</dbReference>
<feature type="binding site" evidence="12">
    <location>
        <begin position="170"/>
        <end position="172"/>
    </location>
    <ligand>
        <name>FAD</name>
        <dbReference type="ChEBI" id="CHEBI:57692"/>
    </ligand>
</feature>
<dbReference type="NCBIfam" id="TIGR01350">
    <property type="entry name" value="lipoamide_DH"/>
    <property type="match status" value="1"/>
</dbReference>
<dbReference type="Gene3D" id="3.30.390.30">
    <property type="match status" value="1"/>
</dbReference>
<dbReference type="GO" id="GO:0006103">
    <property type="term" value="P:2-oxoglutarate metabolic process"/>
    <property type="evidence" value="ECO:0007669"/>
    <property type="project" value="TreeGrafter"/>
</dbReference>
<dbReference type="EMBL" id="CACRTF010000001">
    <property type="protein sequence ID" value="VYS82858.1"/>
    <property type="molecule type" value="Genomic_DNA"/>
</dbReference>
<dbReference type="Pfam" id="PF07992">
    <property type="entry name" value="Pyr_redox_2"/>
    <property type="match status" value="1"/>
</dbReference>
<dbReference type="PRINTS" id="PR00368">
    <property type="entry name" value="FADPNR"/>
</dbReference>
<dbReference type="SUPFAM" id="SSF51905">
    <property type="entry name" value="FAD/NAD(P)-binding domain"/>
    <property type="match status" value="1"/>
</dbReference>
<evidence type="ECO:0000256" key="15">
    <source>
        <dbReference type="SAM" id="MobiDB-lite"/>
    </source>
</evidence>
<evidence type="ECO:0000259" key="16">
    <source>
        <dbReference type="Pfam" id="PF02852"/>
    </source>
</evidence>
<comment type="miscellaneous">
    <text evidence="14">The active site is a redox-active disulfide bond.</text>
</comment>
<feature type="binding site" evidence="12">
    <location>
        <position position="114"/>
    </location>
    <ligand>
        <name>FAD</name>
        <dbReference type="ChEBI" id="CHEBI:57692"/>
    </ligand>
</feature>
<evidence type="ECO:0000256" key="11">
    <source>
        <dbReference type="PIRSR" id="PIRSR000350-2"/>
    </source>
</evidence>
<feature type="binding site" evidence="12">
    <location>
        <begin position="207"/>
        <end position="214"/>
    </location>
    <ligand>
        <name>NAD(+)</name>
        <dbReference type="ChEBI" id="CHEBI:57540"/>
    </ligand>
</feature>
<sequence length="488" mass="52292">MADKFDLVVIGAGPGGYEAAIEGVQKGMKVALVENRELGGTCLNRGCIPTKTIIHTAELYHELQSGPSIGLTVREPAVDMEMVQKRKDEVLEQLRKGIASLMKTNKISVYYGTGTILDREHVKVAAAEDTSEGKTEGKSEGKTEGKSEEQPGGQKQDQVVLETSHILIATGSVPACPPIPGSSLPGVVTSDGLLDKKDMFEHLIIIGGGVIGMEFASVYSSLGHGVTVIEALDRILPTMDKEIAQNLKMIMKKRNVDIHTGAKVEEILQTEDGKGLICRYTEKDKPCEARADGILIATGRRAYTGGLITDESSREVKDMAMERGRIITDEKYETSVPGIYAIGDVTGGIQLAHAATAQGRNAVAHMAGEDMVIRTDIIPSCVYTNPEIGCVGISADEAKARGMEAVTKKYIMSANGKSILSQQERGFIKVVADSGSHRILGAQMMCARATDMISQFAVAMANGLTLEDMAKVIFPHPTFSEGILEAVR</sequence>
<dbReference type="InterPro" id="IPR050151">
    <property type="entry name" value="Class-I_Pyr_Nuc-Dis_Oxidored"/>
</dbReference>
<keyword evidence="7 12" id="KW-0520">NAD</keyword>
<dbReference type="GO" id="GO:0005737">
    <property type="term" value="C:cytoplasm"/>
    <property type="evidence" value="ECO:0007669"/>
    <property type="project" value="UniProtKB-ARBA"/>
</dbReference>
<evidence type="ECO:0000256" key="8">
    <source>
        <dbReference type="ARBA" id="ARBA00023157"/>
    </source>
</evidence>
<evidence type="ECO:0000256" key="7">
    <source>
        <dbReference type="ARBA" id="ARBA00023027"/>
    </source>
</evidence>
<comment type="cofactor">
    <cofactor evidence="12 14">
        <name>FAD</name>
        <dbReference type="ChEBI" id="CHEBI:57692"/>
    </cofactor>
    <text evidence="12 14">Binds 1 FAD per subunit.</text>
</comment>
<dbReference type="AlphaFoldDB" id="A0A6N2RQY6"/>
<evidence type="ECO:0000256" key="12">
    <source>
        <dbReference type="PIRSR" id="PIRSR000350-3"/>
    </source>
</evidence>
<feature type="binding site" evidence="12">
    <location>
        <position position="230"/>
    </location>
    <ligand>
        <name>NAD(+)</name>
        <dbReference type="ChEBI" id="CHEBI:57540"/>
    </ligand>
</feature>
<dbReference type="GeneID" id="23115093"/>
<dbReference type="InterPro" id="IPR004099">
    <property type="entry name" value="Pyr_nucl-diS_OxRdtase_dimer"/>
</dbReference>
<feature type="domain" description="Pyridine nucleotide-disulphide oxidoreductase dimerisation" evidence="16">
    <location>
        <begin position="378"/>
        <end position="486"/>
    </location>
</feature>
<dbReference type="InterPro" id="IPR023753">
    <property type="entry name" value="FAD/NAD-binding_dom"/>
</dbReference>
<evidence type="ECO:0000256" key="2">
    <source>
        <dbReference type="ARBA" id="ARBA00012608"/>
    </source>
</evidence>
<protein>
    <recommendedName>
        <fullName evidence="3 14">Dihydrolipoyl dehydrogenase</fullName>
        <ecNumber evidence="2 14">1.8.1.4</ecNumber>
    </recommendedName>
</protein>
<keyword evidence="4 14" id="KW-0285">Flavoprotein</keyword>
<dbReference type="PANTHER" id="PTHR22912">
    <property type="entry name" value="DISULFIDE OXIDOREDUCTASE"/>
    <property type="match status" value="1"/>
</dbReference>
<dbReference type="FunFam" id="3.30.390.30:FF:000001">
    <property type="entry name" value="Dihydrolipoyl dehydrogenase"/>
    <property type="match status" value="1"/>
</dbReference>
<dbReference type="PRINTS" id="PR00411">
    <property type="entry name" value="PNDRDTASEI"/>
</dbReference>
<dbReference type="Pfam" id="PF02852">
    <property type="entry name" value="Pyr_redox_dim"/>
    <property type="match status" value="1"/>
</dbReference>
<dbReference type="PIRSF" id="PIRSF000350">
    <property type="entry name" value="Mercury_reductase_MerA"/>
    <property type="match status" value="1"/>
</dbReference>
<reference evidence="18" key="1">
    <citation type="submission" date="2019-11" db="EMBL/GenBank/DDBJ databases">
        <authorList>
            <person name="Feng L."/>
        </authorList>
    </citation>
    <scope>NUCLEOTIDE SEQUENCE</scope>
    <source>
        <strain evidence="18">CbolteaeLFYP116</strain>
    </source>
</reference>
<gene>
    <name evidence="18" type="ORF">CBLFYP116_00271</name>
</gene>
<feature type="region of interest" description="Disordered" evidence="15">
    <location>
        <begin position="125"/>
        <end position="158"/>
    </location>
</feature>
<feature type="binding site" evidence="12">
    <location>
        <position position="51"/>
    </location>
    <ligand>
        <name>FAD</name>
        <dbReference type="ChEBI" id="CHEBI:57692"/>
    </ligand>
</feature>
<keyword evidence="6 14" id="KW-0560">Oxidoreductase</keyword>
<dbReference type="Gene3D" id="3.50.50.60">
    <property type="entry name" value="FAD/NAD(P)-binding domain"/>
    <property type="match status" value="2"/>
</dbReference>
<dbReference type="PROSITE" id="PS00076">
    <property type="entry name" value="PYRIDINE_REDOX_1"/>
    <property type="match status" value="1"/>
</dbReference>
<name>A0A6N2RQY6_9FIRM</name>
<comment type="catalytic activity">
    <reaction evidence="10 14">
        <text>N(6)-[(R)-dihydrolipoyl]-L-lysyl-[protein] + NAD(+) = N(6)-[(R)-lipoyl]-L-lysyl-[protein] + NADH + H(+)</text>
        <dbReference type="Rhea" id="RHEA:15045"/>
        <dbReference type="Rhea" id="RHEA-COMP:10474"/>
        <dbReference type="Rhea" id="RHEA-COMP:10475"/>
        <dbReference type="ChEBI" id="CHEBI:15378"/>
        <dbReference type="ChEBI" id="CHEBI:57540"/>
        <dbReference type="ChEBI" id="CHEBI:57945"/>
        <dbReference type="ChEBI" id="CHEBI:83099"/>
        <dbReference type="ChEBI" id="CHEBI:83100"/>
        <dbReference type="EC" id="1.8.1.4"/>
    </reaction>
</comment>
<evidence type="ECO:0000256" key="1">
    <source>
        <dbReference type="ARBA" id="ARBA00007532"/>
    </source>
</evidence>
<evidence type="ECO:0000256" key="9">
    <source>
        <dbReference type="ARBA" id="ARBA00023284"/>
    </source>
</evidence>
<dbReference type="GO" id="GO:0050660">
    <property type="term" value="F:flavin adenine dinucleotide binding"/>
    <property type="evidence" value="ECO:0007669"/>
    <property type="project" value="InterPro"/>
</dbReference>
<dbReference type="GO" id="GO:0004148">
    <property type="term" value="F:dihydrolipoyl dehydrogenase (NADH) activity"/>
    <property type="evidence" value="ECO:0007669"/>
    <property type="project" value="UniProtKB-EC"/>
</dbReference>
<evidence type="ECO:0000256" key="14">
    <source>
        <dbReference type="RuleBase" id="RU003692"/>
    </source>
</evidence>
<evidence type="ECO:0000256" key="13">
    <source>
        <dbReference type="PIRSR" id="PIRSR000350-4"/>
    </source>
</evidence>
<feature type="binding site" evidence="12">
    <location>
        <position position="344"/>
    </location>
    <ligand>
        <name>FAD</name>
        <dbReference type="ChEBI" id="CHEBI:57692"/>
    </ligand>
</feature>
<keyword evidence="8" id="KW-1015">Disulfide bond</keyword>
<feature type="binding site" evidence="12">
    <location>
        <position position="299"/>
    </location>
    <ligand>
        <name>NAD(+)</name>
        <dbReference type="ChEBI" id="CHEBI:57540"/>
    </ligand>
</feature>
<evidence type="ECO:0000256" key="10">
    <source>
        <dbReference type="ARBA" id="ARBA00049187"/>
    </source>
</evidence>
<evidence type="ECO:0000256" key="4">
    <source>
        <dbReference type="ARBA" id="ARBA00022630"/>
    </source>
</evidence>
<feature type="domain" description="FAD/NAD(P)-binding" evidence="17">
    <location>
        <begin position="5"/>
        <end position="359"/>
    </location>
</feature>
<evidence type="ECO:0000313" key="18">
    <source>
        <dbReference type="EMBL" id="VYS82858.1"/>
    </source>
</evidence>
<evidence type="ECO:0000256" key="6">
    <source>
        <dbReference type="ARBA" id="ARBA00023002"/>
    </source>
</evidence>
<dbReference type="InterPro" id="IPR016156">
    <property type="entry name" value="FAD/NAD-linked_Rdtase_dimer_sf"/>
</dbReference>
<dbReference type="RefSeq" id="WP_002576896.1">
    <property type="nucleotide sequence ID" value="NZ_BAABZS010000001.1"/>
</dbReference>
<feature type="active site" description="Proton acceptor" evidence="11">
    <location>
        <position position="476"/>
    </location>
</feature>
<keyword evidence="12" id="KW-0547">Nucleotide-binding</keyword>
<feature type="compositionally biased region" description="Basic and acidic residues" evidence="15">
    <location>
        <begin position="131"/>
        <end position="149"/>
    </location>
</feature>
<dbReference type="InterPro" id="IPR036188">
    <property type="entry name" value="FAD/NAD-bd_sf"/>
</dbReference>
<keyword evidence="5 12" id="KW-0274">FAD</keyword>
<accession>A0A6N2RQY6</accession>
<dbReference type="InterPro" id="IPR001100">
    <property type="entry name" value="Pyr_nuc-diS_OxRdtase"/>
</dbReference>
<evidence type="ECO:0000256" key="5">
    <source>
        <dbReference type="ARBA" id="ARBA00022827"/>
    </source>
</evidence>
<dbReference type="EC" id="1.8.1.4" evidence="2 14"/>
<keyword evidence="9 14" id="KW-0676">Redox-active center</keyword>
<organism evidence="18">
    <name type="scientific">Enterocloster bolteae</name>
    <dbReference type="NCBI Taxonomy" id="208479"/>
    <lineage>
        <taxon>Bacteria</taxon>
        <taxon>Bacillati</taxon>
        <taxon>Bacillota</taxon>
        <taxon>Clostridia</taxon>
        <taxon>Lachnospirales</taxon>
        <taxon>Lachnospiraceae</taxon>
        <taxon>Enterocloster</taxon>
    </lineage>
</organism>
<comment type="similarity">
    <text evidence="1 14">Belongs to the class-I pyridine nucleotide-disulfide oxidoreductase family.</text>
</comment>
<dbReference type="InterPro" id="IPR012999">
    <property type="entry name" value="Pyr_OxRdtase_I_AS"/>
</dbReference>
<evidence type="ECO:0000256" key="3">
    <source>
        <dbReference type="ARBA" id="ARBA00016961"/>
    </source>
</evidence>
<feature type="disulfide bond" description="Redox-active" evidence="13">
    <location>
        <begin position="42"/>
        <end position="47"/>
    </location>
</feature>
<dbReference type="SUPFAM" id="SSF55424">
    <property type="entry name" value="FAD/NAD-linked reductases, dimerisation (C-terminal) domain"/>
    <property type="match status" value="1"/>
</dbReference>
<proteinExistence type="inferred from homology"/>
<evidence type="ECO:0000259" key="17">
    <source>
        <dbReference type="Pfam" id="PF07992"/>
    </source>
</evidence>
<dbReference type="InterPro" id="IPR006258">
    <property type="entry name" value="Lipoamide_DH"/>
</dbReference>